<organism evidence="2 3">
    <name type="scientific">Rhizophagus clarus</name>
    <dbReference type="NCBI Taxonomy" id="94130"/>
    <lineage>
        <taxon>Eukaryota</taxon>
        <taxon>Fungi</taxon>
        <taxon>Fungi incertae sedis</taxon>
        <taxon>Mucoromycota</taxon>
        <taxon>Glomeromycotina</taxon>
        <taxon>Glomeromycetes</taxon>
        <taxon>Glomerales</taxon>
        <taxon>Glomeraceae</taxon>
        <taxon>Rhizophagus</taxon>
    </lineage>
</organism>
<feature type="transmembrane region" description="Helical" evidence="1">
    <location>
        <begin position="82"/>
        <end position="104"/>
    </location>
</feature>
<evidence type="ECO:0000313" key="2">
    <source>
        <dbReference type="EMBL" id="GES84561.1"/>
    </source>
</evidence>
<dbReference type="Proteomes" id="UP000615446">
    <property type="component" value="Unassembled WGS sequence"/>
</dbReference>
<accession>A0A8H3QM76</accession>
<dbReference type="AlphaFoldDB" id="A0A8H3QM76"/>
<evidence type="ECO:0000313" key="3">
    <source>
        <dbReference type="Proteomes" id="UP000615446"/>
    </source>
</evidence>
<protein>
    <submittedName>
        <fullName evidence="2">Uncharacterized protein</fullName>
    </submittedName>
</protein>
<keyword evidence="1" id="KW-0472">Membrane</keyword>
<keyword evidence="1" id="KW-1133">Transmembrane helix</keyword>
<comment type="caution">
    <text evidence="2">The sequence shown here is derived from an EMBL/GenBank/DDBJ whole genome shotgun (WGS) entry which is preliminary data.</text>
</comment>
<dbReference type="EMBL" id="BLAL01000080">
    <property type="protein sequence ID" value="GES84561.1"/>
    <property type="molecule type" value="Genomic_DNA"/>
</dbReference>
<keyword evidence="1" id="KW-0812">Transmembrane</keyword>
<name>A0A8H3QM76_9GLOM</name>
<gene>
    <name evidence="2" type="ORF">RCL2_001167600</name>
</gene>
<sequence>MWWIMISYIEKTKLKVLTAQKTDPAAAPNASSWISCPFSKSSFPPAIMTFRFDEGLVDFCGPTSFLPSLRVRGASWDVFETILWIHLRCWMSDLVINGIFAFFLKKKVFFIMGFK</sequence>
<reference evidence="2" key="1">
    <citation type="submission" date="2019-10" db="EMBL/GenBank/DDBJ databases">
        <title>Conservation and host-specific expression of non-tandemly repeated heterogenous ribosome RNA gene in arbuscular mycorrhizal fungi.</title>
        <authorList>
            <person name="Maeda T."/>
            <person name="Kobayashi Y."/>
            <person name="Nakagawa T."/>
            <person name="Ezawa T."/>
            <person name="Yamaguchi K."/>
            <person name="Bino T."/>
            <person name="Nishimoto Y."/>
            <person name="Shigenobu S."/>
            <person name="Kawaguchi M."/>
        </authorList>
    </citation>
    <scope>NUCLEOTIDE SEQUENCE</scope>
    <source>
        <strain evidence="2">HR1</strain>
    </source>
</reference>
<proteinExistence type="predicted"/>
<evidence type="ECO:0000256" key="1">
    <source>
        <dbReference type="SAM" id="Phobius"/>
    </source>
</evidence>